<dbReference type="CDD" id="cd07814">
    <property type="entry name" value="SRPBCC_CalC_Aha1-like"/>
    <property type="match status" value="1"/>
</dbReference>
<dbReference type="Gene3D" id="3.30.530.20">
    <property type="match status" value="1"/>
</dbReference>
<evidence type="ECO:0000259" key="2">
    <source>
        <dbReference type="Pfam" id="PF08327"/>
    </source>
</evidence>
<protein>
    <submittedName>
        <fullName evidence="3">SRPBCC domain-containing protein</fullName>
    </submittedName>
</protein>
<proteinExistence type="inferred from homology"/>
<dbReference type="InterPro" id="IPR013538">
    <property type="entry name" value="ASHA1/2-like_C"/>
</dbReference>
<name>A0ABV6NZ97_9ACTN</name>
<dbReference type="RefSeq" id="WP_377340511.1">
    <property type="nucleotide sequence ID" value="NZ_JBHLUE010000016.1"/>
</dbReference>
<evidence type="ECO:0000256" key="1">
    <source>
        <dbReference type="ARBA" id="ARBA00006817"/>
    </source>
</evidence>
<dbReference type="SUPFAM" id="SSF55961">
    <property type="entry name" value="Bet v1-like"/>
    <property type="match status" value="1"/>
</dbReference>
<gene>
    <name evidence="3" type="ORF">ACFFHU_18390</name>
</gene>
<evidence type="ECO:0000313" key="4">
    <source>
        <dbReference type="Proteomes" id="UP001589894"/>
    </source>
</evidence>
<accession>A0ABV6NZ97</accession>
<reference evidence="3 4" key="1">
    <citation type="submission" date="2024-09" db="EMBL/GenBank/DDBJ databases">
        <authorList>
            <person name="Sun Q."/>
            <person name="Mori K."/>
        </authorList>
    </citation>
    <scope>NUCLEOTIDE SEQUENCE [LARGE SCALE GENOMIC DNA]</scope>
    <source>
        <strain evidence="3 4">TBRC 2205</strain>
    </source>
</reference>
<organism evidence="3 4">
    <name type="scientific">Plantactinospora siamensis</name>
    <dbReference type="NCBI Taxonomy" id="555372"/>
    <lineage>
        <taxon>Bacteria</taxon>
        <taxon>Bacillati</taxon>
        <taxon>Actinomycetota</taxon>
        <taxon>Actinomycetes</taxon>
        <taxon>Micromonosporales</taxon>
        <taxon>Micromonosporaceae</taxon>
        <taxon>Plantactinospora</taxon>
    </lineage>
</organism>
<keyword evidence="4" id="KW-1185">Reference proteome</keyword>
<dbReference type="InterPro" id="IPR023393">
    <property type="entry name" value="START-like_dom_sf"/>
</dbReference>
<dbReference type="Proteomes" id="UP001589894">
    <property type="component" value="Unassembled WGS sequence"/>
</dbReference>
<dbReference type="Pfam" id="PF08327">
    <property type="entry name" value="AHSA1"/>
    <property type="match status" value="1"/>
</dbReference>
<comment type="caution">
    <text evidence="3">The sequence shown here is derived from an EMBL/GenBank/DDBJ whole genome shotgun (WGS) entry which is preliminary data.</text>
</comment>
<sequence>MTDIESRPTATDYQQILRVRAGAQALFDALTDPAGLASWWTRVTGSGEAGGELRFYFDSPENPCVMRVDEATRPTSVRWTVTACGFLPDWVGTRPTFAITPIDAGAAELRFRHEGLTAELDCIDQCTSGWNHFLESLRRYAETGRGMPFGSEADAARRLR</sequence>
<comment type="similarity">
    <text evidence="1">Belongs to the AHA1 family.</text>
</comment>
<evidence type="ECO:0000313" key="3">
    <source>
        <dbReference type="EMBL" id="MFC0566096.1"/>
    </source>
</evidence>
<dbReference type="EMBL" id="JBHLUE010000016">
    <property type="protein sequence ID" value="MFC0566096.1"/>
    <property type="molecule type" value="Genomic_DNA"/>
</dbReference>
<feature type="domain" description="Activator of Hsp90 ATPase homologue 1/2-like C-terminal" evidence="2">
    <location>
        <begin position="23"/>
        <end position="142"/>
    </location>
</feature>